<dbReference type="Proteomes" id="UP000002026">
    <property type="component" value="Chromosome"/>
</dbReference>
<dbReference type="RefSeq" id="WP_012798440.1">
    <property type="nucleotide sequence ID" value="NC_013165.1"/>
</dbReference>
<dbReference type="KEGG" id="shi:Shel_13140"/>
<evidence type="ECO:0000313" key="2">
    <source>
        <dbReference type="EMBL" id="ACV22338.1"/>
    </source>
</evidence>
<proteinExistence type="predicted"/>
<organism evidence="2 3">
    <name type="scientific">Slackia heliotrinireducens (strain ATCC 29202 / DSM 20476 / NCTC 11029 / RHS 1)</name>
    <name type="common">Peptococcus heliotrinreducens</name>
    <dbReference type="NCBI Taxonomy" id="471855"/>
    <lineage>
        <taxon>Bacteria</taxon>
        <taxon>Bacillati</taxon>
        <taxon>Actinomycetota</taxon>
        <taxon>Coriobacteriia</taxon>
        <taxon>Eggerthellales</taxon>
        <taxon>Eggerthellaceae</taxon>
        <taxon>Slackia</taxon>
    </lineage>
</organism>
<dbReference type="EMBL" id="CP001684">
    <property type="protein sequence ID" value="ACV22338.1"/>
    <property type="molecule type" value="Genomic_DNA"/>
</dbReference>
<dbReference type="InterPro" id="IPR017853">
    <property type="entry name" value="GH"/>
</dbReference>
<dbReference type="PROSITE" id="PS51257">
    <property type="entry name" value="PROKAR_LIPOPROTEIN"/>
    <property type="match status" value="1"/>
</dbReference>
<dbReference type="eggNOG" id="COG3291">
    <property type="taxonomic scope" value="Bacteria"/>
</dbReference>
<keyword evidence="3" id="KW-1185">Reference proteome</keyword>
<dbReference type="AlphaFoldDB" id="C7N603"/>
<dbReference type="Gene3D" id="3.20.20.80">
    <property type="entry name" value="Glycosidases"/>
    <property type="match status" value="1"/>
</dbReference>
<accession>C7N603</accession>
<reference evidence="2 3" key="1">
    <citation type="journal article" date="2009" name="Stand. Genomic Sci.">
        <title>Complete genome sequence of Slackia heliotrinireducens type strain (RHS 1).</title>
        <authorList>
            <person name="Pukall R."/>
            <person name="Lapidus A."/>
            <person name="Nolan M."/>
            <person name="Copeland A."/>
            <person name="Glavina Del Rio T."/>
            <person name="Lucas S."/>
            <person name="Chen F."/>
            <person name="Tice H."/>
            <person name="Cheng J.F."/>
            <person name="Chertkov O."/>
            <person name="Bruce D."/>
            <person name="Goodwin L."/>
            <person name="Kuske C."/>
            <person name="Brettin T."/>
            <person name="Detter J.C."/>
            <person name="Han C."/>
            <person name="Pitluck S."/>
            <person name="Pati A."/>
            <person name="Mavrommatis K."/>
            <person name="Ivanova N."/>
            <person name="Ovchinnikova G."/>
            <person name="Chen A."/>
            <person name="Palaniappan K."/>
            <person name="Schneider S."/>
            <person name="Rohde M."/>
            <person name="Chain P."/>
            <person name="D'haeseleer P."/>
            <person name="Goker M."/>
            <person name="Bristow J."/>
            <person name="Eisen J.A."/>
            <person name="Markowitz V."/>
            <person name="Kyrpides N.C."/>
            <person name="Klenk H.P."/>
            <person name="Hugenholtz P."/>
        </authorList>
    </citation>
    <scope>NUCLEOTIDE SEQUENCE [LARGE SCALE GENOMIC DNA]</scope>
    <source>
        <strain evidence="3">ATCC 29202 / DSM 20476 / NCTC 11029 / RHS 1</strain>
    </source>
</reference>
<gene>
    <name evidence="2" type="ordered locus">Shel_13140</name>
</gene>
<evidence type="ECO:0000256" key="1">
    <source>
        <dbReference type="SAM" id="SignalP"/>
    </source>
</evidence>
<name>C7N603_SLAHD</name>
<keyword evidence="1" id="KW-0732">Signal</keyword>
<dbReference type="SUPFAM" id="SSF51445">
    <property type="entry name" value="(Trans)glycosidases"/>
    <property type="match status" value="1"/>
</dbReference>
<feature type="chain" id="PRO_5038408703" description="Transmembrane protein" evidence="1">
    <location>
        <begin position="23"/>
        <end position="305"/>
    </location>
</feature>
<feature type="signal peptide" evidence="1">
    <location>
        <begin position="1"/>
        <end position="22"/>
    </location>
</feature>
<sequence>MKRIIGPVLAGILLLVSVACVADRTSNVQTEPSAAVNERWLYGITVDDSWYDDVSTDDIVAAIEDMPVKPTVRLVMSTELSAEDYEPLFAQIHEVAYIMACPVDSSEMNSYKDEQAYLERFQEAYEVLGPYVDLWEIGNEINGVEWIGQEPALIVSKVEVVNDWLRSRDAKTALTMYYARPDDQDMFEWMEENLPEALCENVDYALISYYEDDNEGYIPDWSGVFNSFEDAFPDASVGFGECGNVAEDATEESKLRMAGFYYGLKAPSQRYIGGCFWWNWVQDCIPHEDNAVYDGINQLMETHAA</sequence>
<evidence type="ECO:0000313" key="3">
    <source>
        <dbReference type="Proteomes" id="UP000002026"/>
    </source>
</evidence>
<evidence type="ECO:0008006" key="4">
    <source>
        <dbReference type="Google" id="ProtNLM"/>
    </source>
</evidence>
<dbReference type="HOGENOM" id="CLU_070568_0_0_11"/>
<protein>
    <recommendedName>
        <fullName evidence="4">Transmembrane protein</fullName>
    </recommendedName>
</protein>